<feature type="domain" description="DUF11" evidence="2">
    <location>
        <begin position="283"/>
        <end position="335"/>
    </location>
</feature>
<dbReference type="InterPro" id="IPR055693">
    <property type="entry name" value="DUF7269"/>
</dbReference>
<dbReference type="EMBL" id="FOYT01000002">
    <property type="protein sequence ID" value="SFR57628.1"/>
    <property type="molecule type" value="Genomic_DNA"/>
</dbReference>
<dbReference type="InterPro" id="IPR013783">
    <property type="entry name" value="Ig-like_fold"/>
</dbReference>
<dbReference type="AlphaFoldDB" id="A0A1I6HTA6"/>
<feature type="region of interest" description="Disordered" evidence="1">
    <location>
        <begin position="385"/>
        <end position="404"/>
    </location>
</feature>
<dbReference type="Proteomes" id="UP000198531">
    <property type="component" value="Unassembled WGS sequence"/>
</dbReference>
<dbReference type="NCBIfam" id="TIGR01451">
    <property type="entry name" value="B_ant_repeat"/>
    <property type="match status" value="1"/>
</dbReference>
<sequence>MSRRRDALAVGLASSLLGLLLLAAPTLTAGVDLSGTVRAAPFVAVGVAALVVAGHYVRAELEAGDAADAAAGSERYPRPGNRPSYARPGASLVDSVAAISWTDRRQSEPTARLALRSDVRDAAVHVLSETEGWSQSETEARLREGDWTTDARAAAFFADDAVPSLSVRQHLRSLLGRDPPFARRARHAVAELVRRDGTAGASTVLAARTDESRPATTRRYWSSVDGEASRAVETGRARQATVAALAAGGFGIVTLRPALLLLSLFGVTVAGYARVAAPPSDAVRVTRTVGDDAPEPGSAVEVTVTVENAGETTLPDVRLVDGVPAGLAVTEGTPRFTTALRPGRRATFSYTVEAAPGVHEFDPALVVTRDLAGLRRRETLADAGGSEVACRPDPPAPDLRLGPQRTVLPGQTRSTVEGSGVEFRSVREYRPGDPLSRVDWNRKAKTGEFTTVDFRESRLARVLLVVDARRAAYLTPDDGGVPAVRRSVAAARSLADGLVASGVPVGITALSPRPCWLPPGVGADHRRRLLDAFAGDDAFSWDPPVERVGVDAAVESVVRRVDADTQLLFLSPVCDDDARAVARRLDAHGYPIRVVSPDPTASSSDCALGYASIRRRLRLRELRNAGLSVLDWDPTVDFERVVRRET</sequence>
<dbReference type="RefSeq" id="WP_089808013.1">
    <property type="nucleotide sequence ID" value="NZ_FOYT01000002.1"/>
</dbReference>
<dbReference type="OrthoDB" id="31512at2157"/>
<evidence type="ECO:0000313" key="4">
    <source>
        <dbReference type="EMBL" id="SFR57628.1"/>
    </source>
</evidence>
<feature type="domain" description="DUF58" evidence="3">
    <location>
        <begin position="425"/>
        <end position="587"/>
    </location>
</feature>
<keyword evidence="5" id="KW-1185">Reference proteome</keyword>
<dbReference type="InterPro" id="IPR002881">
    <property type="entry name" value="DUF58"/>
</dbReference>
<evidence type="ECO:0000313" key="5">
    <source>
        <dbReference type="Proteomes" id="UP000198531"/>
    </source>
</evidence>
<accession>A0A1I6HTA6</accession>
<evidence type="ECO:0000259" key="3">
    <source>
        <dbReference type="Pfam" id="PF01882"/>
    </source>
</evidence>
<dbReference type="InterPro" id="IPR001434">
    <property type="entry name" value="OmcB-like_DUF11"/>
</dbReference>
<dbReference type="InterPro" id="IPR047589">
    <property type="entry name" value="DUF11_rpt"/>
</dbReference>
<dbReference type="Pfam" id="PF01345">
    <property type="entry name" value="DUF11"/>
    <property type="match status" value="1"/>
</dbReference>
<gene>
    <name evidence="4" type="ORF">SAMN04487947_2465</name>
</gene>
<name>A0A1I6HTA6_9EURY</name>
<evidence type="ECO:0000256" key="1">
    <source>
        <dbReference type="SAM" id="MobiDB-lite"/>
    </source>
</evidence>
<proteinExistence type="predicted"/>
<feature type="region of interest" description="Disordered" evidence="1">
    <location>
        <begin position="68"/>
        <end position="87"/>
    </location>
</feature>
<reference evidence="5" key="1">
    <citation type="submission" date="2016-10" db="EMBL/GenBank/DDBJ databases">
        <authorList>
            <person name="Varghese N."/>
            <person name="Submissions S."/>
        </authorList>
    </citation>
    <scope>NUCLEOTIDE SEQUENCE [LARGE SCALE GENOMIC DNA]</scope>
    <source>
        <strain evidence="5">CGMCC 1.7736</strain>
    </source>
</reference>
<protein>
    <submittedName>
        <fullName evidence="4">Conserved repeat domain-containing protein</fullName>
    </submittedName>
</protein>
<dbReference type="STRING" id="553469.SAMN04487947_2465"/>
<dbReference type="Pfam" id="PF23933">
    <property type="entry name" value="DUF7269"/>
    <property type="match status" value="1"/>
</dbReference>
<dbReference type="PANTHER" id="PTHR33608">
    <property type="entry name" value="BLL2464 PROTEIN"/>
    <property type="match status" value="1"/>
</dbReference>
<evidence type="ECO:0000259" key="2">
    <source>
        <dbReference type="Pfam" id="PF01345"/>
    </source>
</evidence>
<organism evidence="4 5">
    <name type="scientific">Halogeometricum rufum</name>
    <dbReference type="NCBI Taxonomy" id="553469"/>
    <lineage>
        <taxon>Archaea</taxon>
        <taxon>Methanobacteriati</taxon>
        <taxon>Methanobacteriota</taxon>
        <taxon>Stenosarchaea group</taxon>
        <taxon>Halobacteria</taxon>
        <taxon>Halobacteriales</taxon>
        <taxon>Haloferacaceae</taxon>
        <taxon>Halogeometricum</taxon>
    </lineage>
</organism>
<dbReference type="Pfam" id="PF01882">
    <property type="entry name" value="DUF58"/>
    <property type="match status" value="1"/>
</dbReference>
<dbReference type="PANTHER" id="PTHR33608:SF6">
    <property type="entry name" value="BLL2464 PROTEIN"/>
    <property type="match status" value="1"/>
</dbReference>
<dbReference type="Gene3D" id="2.60.40.10">
    <property type="entry name" value="Immunoglobulins"/>
    <property type="match status" value="1"/>
</dbReference>